<reference evidence="2 3" key="1">
    <citation type="submission" date="2016-10" db="EMBL/GenBank/DDBJ databases">
        <authorList>
            <person name="de Groot N.N."/>
        </authorList>
    </citation>
    <scope>NUCLEOTIDE SEQUENCE [LARGE SCALE GENOMIC DNA]</scope>
    <source>
        <strain evidence="2 3">DSM 23142</strain>
    </source>
</reference>
<gene>
    <name evidence="2" type="ORF">SAMN04489810_3216</name>
</gene>
<keyword evidence="3" id="KW-1185">Reference proteome</keyword>
<evidence type="ECO:0000259" key="1">
    <source>
        <dbReference type="Pfam" id="PF04480"/>
    </source>
</evidence>
<sequence>MELTWNAYSRAELCAHGFTRRSLARALESGELLRVRRDRYVRTDIPAALQSAVRIGGRATCLTLLQMLGVFVFQNSRLHVHVPRGSSRLRSPGTTRAPLAPRADRAYRLHWMTLARQDEGTSTCVGVLDALIHAVICQPARYAIATLDSALHAGLIDEIDMGDIFAALPARFQVLRPLINGRAESGPETLVRLILRGLGCDIIPQVTFDGIGRVDLLVDGWLVIECDSREFHEAWEQQAKDRERDLRLAARGYATLRLTAAVIMTRPDDVIAAIRGMLTVRGVS</sequence>
<feature type="domain" description="DUF559" evidence="1">
    <location>
        <begin position="222"/>
        <end position="277"/>
    </location>
</feature>
<organism evidence="2 3">
    <name type="scientific">Microbacterium pygmaeum</name>
    <dbReference type="NCBI Taxonomy" id="370764"/>
    <lineage>
        <taxon>Bacteria</taxon>
        <taxon>Bacillati</taxon>
        <taxon>Actinomycetota</taxon>
        <taxon>Actinomycetes</taxon>
        <taxon>Micrococcales</taxon>
        <taxon>Microbacteriaceae</taxon>
        <taxon>Microbacterium</taxon>
    </lineage>
</organism>
<accession>A0A1G8D0Q4</accession>
<dbReference type="OrthoDB" id="2594539at2"/>
<protein>
    <recommendedName>
        <fullName evidence="1">DUF559 domain-containing protein</fullName>
    </recommendedName>
</protein>
<dbReference type="AlphaFoldDB" id="A0A1G8D0Q4"/>
<dbReference type="RefSeq" id="WP_157681883.1">
    <property type="nucleotide sequence ID" value="NZ_LT629692.1"/>
</dbReference>
<dbReference type="STRING" id="370764.SAMN04489810_3216"/>
<dbReference type="InterPro" id="IPR007569">
    <property type="entry name" value="DUF559"/>
</dbReference>
<dbReference type="EMBL" id="LT629692">
    <property type="protein sequence ID" value="SDH51271.1"/>
    <property type="molecule type" value="Genomic_DNA"/>
</dbReference>
<proteinExistence type="predicted"/>
<name>A0A1G8D0Q4_9MICO</name>
<evidence type="ECO:0000313" key="3">
    <source>
        <dbReference type="Proteomes" id="UP000199009"/>
    </source>
</evidence>
<evidence type="ECO:0000313" key="2">
    <source>
        <dbReference type="EMBL" id="SDH51271.1"/>
    </source>
</evidence>
<dbReference type="Proteomes" id="UP000199009">
    <property type="component" value="Chromosome I"/>
</dbReference>
<dbReference type="Gene3D" id="3.40.960.10">
    <property type="entry name" value="VSR Endonuclease"/>
    <property type="match status" value="1"/>
</dbReference>
<dbReference type="Pfam" id="PF04480">
    <property type="entry name" value="DUF559"/>
    <property type="match status" value="1"/>
</dbReference>